<evidence type="ECO:0000256" key="3">
    <source>
        <dbReference type="ARBA" id="ARBA00022842"/>
    </source>
</evidence>
<dbReference type="InterPro" id="IPR027417">
    <property type="entry name" value="P-loop_NTPase"/>
</dbReference>
<evidence type="ECO:0000256" key="4">
    <source>
        <dbReference type="ARBA" id="ARBA00023134"/>
    </source>
</evidence>
<dbReference type="InterPro" id="IPR006073">
    <property type="entry name" value="GTP-bd"/>
</dbReference>
<dbReference type="GO" id="GO:0046872">
    <property type="term" value="F:metal ion binding"/>
    <property type="evidence" value="ECO:0007669"/>
    <property type="project" value="UniProtKB-KW"/>
</dbReference>
<dbReference type="HAMAP" id="MF_00900">
    <property type="entry name" value="GTPase_HflX"/>
    <property type="match status" value="1"/>
</dbReference>
<dbReference type="InterPro" id="IPR030394">
    <property type="entry name" value="G_HFLX_dom"/>
</dbReference>
<dbReference type="Gene3D" id="3.40.50.300">
    <property type="entry name" value="P-loop containing nucleotide triphosphate hydrolases"/>
    <property type="match status" value="1"/>
</dbReference>
<evidence type="ECO:0000256" key="2">
    <source>
        <dbReference type="ARBA" id="ARBA00022741"/>
    </source>
</evidence>
<feature type="domain" description="Hflx-type G" evidence="5">
    <location>
        <begin position="187"/>
        <end position="348"/>
    </location>
</feature>
<dbReference type="Pfam" id="PF16360">
    <property type="entry name" value="GTP-bdg_M"/>
    <property type="match status" value="1"/>
</dbReference>
<dbReference type="GO" id="GO:0043022">
    <property type="term" value="F:ribosome binding"/>
    <property type="evidence" value="ECO:0007669"/>
    <property type="project" value="TreeGrafter"/>
</dbReference>
<keyword evidence="1" id="KW-0479">Metal-binding</keyword>
<dbReference type="NCBIfam" id="TIGR03156">
    <property type="entry name" value="GTP_HflX"/>
    <property type="match status" value="1"/>
</dbReference>
<organism evidence="6">
    <name type="scientific">marine metagenome</name>
    <dbReference type="NCBI Taxonomy" id="408172"/>
    <lineage>
        <taxon>unclassified sequences</taxon>
        <taxon>metagenomes</taxon>
        <taxon>ecological metagenomes</taxon>
    </lineage>
</organism>
<dbReference type="Gene3D" id="6.10.250.2860">
    <property type="match status" value="1"/>
</dbReference>
<proteinExistence type="inferred from homology"/>
<sequence length="348" mass="39953">VAPRIWNSNKNYNYSIEELSLLVNTLGLDVSGTIKQNLRNINSSYFVGSGKAKQIVEQAKALNIDYVVFDEDLTPVQTKNFQKLNENLKFIDRSGVILEIFYNNAKSKESKTQVELARLQYQLPRLTRMWTHLERQMGGFGTRAGAGEKQIEVDRRILRKRISLLKKRLKRIDSEREVQSKKRKNFFRTSLVGYTNVGKSSLMKSLTKSDVVIKNQLFATLDTTVRRLFIGESNYILLSDTVGFIRNLPNNLIASFKSTLQEVVDSNLLLIILDANSSDLYNEIDTIQSVLTEIGAEKISYQYVFNKIDLVDEDRIKYLKNSFPESIMVSASRSLQLSDIKEVIRNHY</sequence>
<dbReference type="PANTHER" id="PTHR10229">
    <property type="entry name" value="GTP-BINDING PROTEIN HFLX"/>
    <property type="match status" value="1"/>
</dbReference>
<dbReference type="Pfam" id="PF01926">
    <property type="entry name" value="MMR_HSR1"/>
    <property type="match status" value="1"/>
</dbReference>
<dbReference type="PROSITE" id="PS51705">
    <property type="entry name" value="G_HFLX"/>
    <property type="match status" value="1"/>
</dbReference>
<feature type="non-terminal residue" evidence="6">
    <location>
        <position position="1"/>
    </location>
</feature>
<dbReference type="GO" id="GO:0005737">
    <property type="term" value="C:cytoplasm"/>
    <property type="evidence" value="ECO:0007669"/>
    <property type="project" value="TreeGrafter"/>
</dbReference>
<dbReference type="CDD" id="cd01878">
    <property type="entry name" value="HflX"/>
    <property type="match status" value="1"/>
</dbReference>
<evidence type="ECO:0000256" key="1">
    <source>
        <dbReference type="ARBA" id="ARBA00022723"/>
    </source>
</evidence>
<name>A0A381P6F5_9ZZZZ</name>
<keyword evidence="2" id="KW-0547">Nucleotide-binding</keyword>
<dbReference type="InterPro" id="IPR016496">
    <property type="entry name" value="GTPase_HflX"/>
</dbReference>
<evidence type="ECO:0000313" key="6">
    <source>
        <dbReference type="EMBL" id="SUZ62531.1"/>
    </source>
</evidence>
<dbReference type="SUPFAM" id="SSF52540">
    <property type="entry name" value="P-loop containing nucleoside triphosphate hydrolases"/>
    <property type="match status" value="1"/>
</dbReference>
<protein>
    <recommendedName>
        <fullName evidence="5">Hflx-type G domain-containing protein</fullName>
    </recommendedName>
</protein>
<dbReference type="PANTHER" id="PTHR10229:SF0">
    <property type="entry name" value="GTP-BINDING PROTEIN 6-RELATED"/>
    <property type="match status" value="1"/>
</dbReference>
<keyword evidence="3" id="KW-0460">Magnesium</keyword>
<accession>A0A381P6F5</accession>
<dbReference type="Pfam" id="PF13167">
    <property type="entry name" value="GTP-bdg_N"/>
    <property type="match status" value="1"/>
</dbReference>
<dbReference type="InterPro" id="IPR025121">
    <property type="entry name" value="GTPase_HflX_N"/>
</dbReference>
<dbReference type="EMBL" id="UINC01000876">
    <property type="protein sequence ID" value="SUZ62531.1"/>
    <property type="molecule type" value="Genomic_DNA"/>
</dbReference>
<dbReference type="PIRSF" id="PIRSF006809">
    <property type="entry name" value="GTP-binding_hflX_prd"/>
    <property type="match status" value="1"/>
</dbReference>
<evidence type="ECO:0000259" key="5">
    <source>
        <dbReference type="PROSITE" id="PS51705"/>
    </source>
</evidence>
<gene>
    <name evidence="6" type="ORF">METZ01_LOCUS15385</name>
</gene>
<reference evidence="6" key="1">
    <citation type="submission" date="2018-05" db="EMBL/GenBank/DDBJ databases">
        <authorList>
            <person name="Lanie J.A."/>
            <person name="Ng W.-L."/>
            <person name="Kazmierczak K.M."/>
            <person name="Andrzejewski T.M."/>
            <person name="Davidsen T.M."/>
            <person name="Wayne K.J."/>
            <person name="Tettelin H."/>
            <person name="Glass J.I."/>
            <person name="Rusch D."/>
            <person name="Podicherti R."/>
            <person name="Tsui H.-C.T."/>
            <person name="Winkler M.E."/>
        </authorList>
    </citation>
    <scope>NUCLEOTIDE SEQUENCE</scope>
</reference>
<dbReference type="InterPro" id="IPR032305">
    <property type="entry name" value="GTP-bd_M"/>
</dbReference>
<feature type="non-terminal residue" evidence="6">
    <location>
        <position position="348"/>
    </location>
</feature>
<keyword evidence="4" id="KW-0342">GTP-binding</keyword>
<dbReference type="GO" id="GO:0005525">
    <property type="term" value="F:GTP binding"/>
    <property type="evidence" value="ECO:0007669"/>
    <property type="project" value="UniProtKB-KW"/>
</dbReference>
<dbReference type="Gene3D" id="3.40.50.11060">
    <property type="entry name" value="GTPase HflX, N-terminal domain"/>
    <property type="match status" value="1"/>
</dbReference>
<dbReference type="AlphaFoldDB" id="A0A381P6F5"/>
<dbReference type="InterPro" id="IPR042108">
    <property type="entry name" value="GTPase_HflX_N_sf"/>
</dbReference>